<dbReference type="KEGG" id="ccot:CCAX7_002700"/>
<dbReference type="Gene3D" id="2.40.420.20">
    <property type="match status" value="1"/>
</dbReference>
<dbReference type="Gene3D" id="2.40.30.170">
    <property type="match status" value="1"/>
</dbReference>
<dbReference type="Gene3D" id="1.10.287.470">
    <property type="entry name" value="Helix hairpin bin"/>
    <property type="match status" value="3"/>
</dbReference>
<dbReference type="PANTHER" id="PTHR30469">
    <property type="entry name" value="MULTIDRUG RESISTANCE PROTEIN MDTA"/>
    <property type="match status" value="1"/>
</dbReference>
<evidence type="ECO:0000259" key="3">
    <source>
        <dbReference type="Pfam" id="PF25954"/>
    </source>
</evidence>
<dbReference type="Pfam" id="PF25954">
    <property type="entry name" value="Beta-barrel_RND_2"/>
    <property type="match status" value="1"/>
</dbReference>
<dbReference type="Gene3D" id="2.40.50.100">
    <property type="match status" value="2"/>
</dbReference>
<accession>A0A402CRZ3</accession>
<evidence type="ECO:0000313" key="5">
    <source>
        <dbReference type="Proteomes" id="UP000287394"/>
    </source>
</evidence>
<name>A0A402CRZ3_9BACT</name>
<protein>
    <submittedName>
        <fullName evidence="4">Uncharacterized protein</fullName>
    </submittedName>
</protein>
<dbReference type="Proteomes" id="UP000287394">
    <property type="component" value="Chromosome"/>
</dbReference>
<dbReference type="Pfam" id="PF25876">
    <property type="entry name" value="HH_MFP_RND"/>
    <property type="match status" value="1"/>
</dbReference>
<dbReference type="PANTHER" id="PTHR30469:SF37">
    <property type="entry name" value="RAGD PROTEIN"/>
    <property type="match status" value="1"/>
</dbReference>
<sequence length="551" mass="56762">MMQTIPPKNQHDYKEKRRFGPVAGISLVAILFALGLIPKLRSHAALVAESHQQATAAPPVEVVTTHMASDDNLSLSGDVQAISATSVQARASGYVAKLYVDIGSHVKAGQVLADIESPDADQQAAQANADTAKSRATVGQSVANVAKSEAGVAQSQSELVRQKAAIKQAQAAVAGAKAKVAQAQAEASGAKAKLSQSKHAVETQNASLAQAVSQYDLAQVTAKRYGALLKDGFVAQQDYDQAAATLKTTAANVQAAQANIHAAQSDVTASEQGVAAANSVVDAARSDEDAAQANVAAAVANYQSLLTNVSASRATVQASQADVAASQAAVSSSEANARRYAVLSSFKRVVAPFDGVITARNVDIGSLVTPGTNITGSSTTPTSGLFGIARTDTLRIFVNLPQTYYQSIKPGSKAKVFIQELPNTPFEGTVQQSSGALNSGSRTLLTEVRLPNPGGVLLPGMYAQVQLPTGSGNATLRAPADVLKVDAQGVRVAVVDSQMRVHFRNVTLGRDFGAEVEIVSGIGPADRLIANPSDDLKDGGKVNVVAGGPAQ</sequence>
<dbReference type="OrthoDB" id="9810430at2"/>
<feature type="domain" description="CusB-like beta-barrel" evidence="3">
    <location>
        <begin position="398"/>
        <end position="468"/>
    </location>
</feature>
<dbReference type="RefSeq" id="WP_119320163.1">
    <property type="nucleotide sequence ID" value="NZ_AP025739.1"/>
</dbReference>
<reference evidence="4 5" key="1">
    <citation type="journal article" date="2019" name="Int. J. Syst. Evol. Microbiol.">
        <title>Capsulimonas corticalis gen. nov., sp. nov., an aerobic capsulated bacterium, of a novel bacterial order, Capsulimonadales ord. nov., of the class Armatimonadia of the phylum Armatimonadetes.</title>
        <authorList>
            <person name="Li J."/>
            <person name="Kudo C."/>
            <person name="Tonouchi A."/>
        </authorList>
    </citation>
    <scope>NUCLEOTIDE SEQUENCE [LARGE SCALE GENOMIC DNA]</scope>
    <source>
        <strain evidence="4 5">AX-7</strain>
    </source>
</reference>
<keyword evidence="5" id="KW-1185">Reference proteome</keyword>
<dbReference type="InterPro" id="IPR058624">
    <property type="entry name" value="MdtA-like_HH"/>
</dbReference>
<dbReference type="NCBIfam" id="TIGR01730">
    <property type="entry name" value="RND_mfp"/>
    <property type="match status" value="1"/>
</dbReference>
<dbReference type="PRINTS" id="PR01490">
    <property type="entry name" value="RTXTOXIND"/>
</dbReference>
<dbReference type="GO" id="GO:0015562">
    <property type="term" value="F:efflux transmembrane transporter activity"/>
    <property type="evidence" value="ECO:0007669"/>
    <property type="project" value="TreeGrafter"/>
</dbReference>
<organism evidence="4 5">
    <name type="scientific">Capsulimonas corticalis</name>
    <dbReference type="NCBI Taxonomy" id="2219043"/>
    <lineage>
        <taxon>Bacteria</taxon>
        <taxon>Bacillati</taxon>
        <taxon>Armatimonadota</taxon>
        <taxon>Armatimonadia</taxon>
        <taxon>Capsulimonadales</taxon>
        <taxon>Capsulimonadaceae</taxon>
        <taxon>Capsulimonas</taxon>
    </lineage>
</organism>
<evidence type="ECO:0000313" key="4">
    <source>
        <dbReference type="EMBL" id="BDI28219.1"/>
    </source>
</evidence>
<dbReference type="SUPFAM" id="SSF111369">
    <property type="entry name" value="HlyD-like secretion proteins"/>
    <property type="match status" value="3"/>
</dbReference>
<dbReference type="EMBL" id="AP025739">
    <property type="protein sequence ID" value="BDI28219.1"/>
    <property type="molecule type" value="Genomic_DNA"/>
</dbReference>
<dbReference type="InterPro" id="IPR058792">
    <property type="entry name" value="Beta-barrel_RND_2"/>
</dbReference>
<dbReference type="InterPro" id="IPR006143">
    <property type="entry name" value="RND_pump_MFP"/>
</dbReference>
<evidence type="ECO:0000259" key="2">
    <source>
        <dbReference type="Pfam" id="PF25876"/>
    </source>
</evidence>
<feature type="domain" description="Multidrug resistance protein MdtA-like alpha-helical hairpin" evidence="2">
    <location>
        <begin position="204"/>
        <end position="266"/>
    </location>
</feature>
<dbReference type="GO" id="GO:1990281">
    <property type="term" value="C:efflux pump complex"/>
    <property type="evidence" value="ECO:0007669"/>
    <property type="project" value="TreeGrafter"/>
</dbReference>
<dbReference type="AlphaFoldDB" id="A0A402CRZ3"/>
<comment type="similarity">
    <text evidence="1">Belongs to the membrane fusion protein (MFP) (TC 8.A.1) family.</text>
</comment>
<evidence type="ECO:0000256" key="1">
    <source>
        <dbReference type="ARBA" id="ARBA00009477"/>
    </source>
</evidence>
<gene>
    <name evidence="4" type="ORF">CCAX7_002700</name>
</gene>
<proteinExistence type="inferred from homology"/>